<dbReference type="AlphaFoldDB" id="A0A9X1SXT4"/>
<proteinExistence type="predicted"/>
<dbReference type="EMBL" id="JAJOMB010000031">
    <property type="protein sequence ID" value="MCD5316557.1"/>
    <property type="molecule type" value="Genomic_DNA"/>
</dbReference>
<dbReference type="RefSeq" id="WP_231449409.1">
    <property type="nucleotide sequence ID" value="NZ_JAJOMB010000031.1"/>
</dbReference>
<protein>
    <submittedName>
        <fullName evidence="1">Uncharacterized protein</fullName>
    </submittedName>
</protein>
<comment type="caution">
    <text evidence="1">The sequence shown here is derived from an EMBL/GenBank/DDBJ whole genome shotgun (WGS) entry which is preliminary data.</text>
</comment>
<evidence type="ECO:0000313" key="2">
    <source>
        <dbReference type="Proteomes" id="UP001138997"/>
    </source>
</evidence>
<dbReference type="Proteomes" id="UP001138997">
    <property type="component" value="Unassembled WGS sequence"/>
</dbReference>
<name>A0A9X1SXT4_9ACTN</name>
<gene>
    <name evidence="1" type="ORF">LR394_37235</name>
</gene>
<reference evidence="1" key="1">
    <citation type="submission" date="2021-11" db="EMBL/GenBank/DDBJ databases">
        <title>Streptomyces corallinus and Kineosporia corallina sp. nov., two new coral-derived marine actinobacteria.</title>
        <authorList>
            <person name="Buangrab K."/>
            <person name="Sutthacheep M."/>
            <person name="Yeemin T."/>
            <person name="Harunari E."/>
            <person name="Igarashi Y."/>
            <person name="Sripreechasak P."/>
            <person name="Kanchanasin P."/>
            <person name="Tanasupawat S."/>
            <person name="Phongsopitanun W."/>
        </authorList>
    </citation>
    <scope>NUCLEOTIDE SEQUENCE</scope>
    <source>
        <strain evidence="1">JCM 31032</strain>
    </source>
</reference>
<keyword evidence="2" id="KW-1185">Reference proteome</keyword>
<organism evidence="1 2">
    <name type="scientific">Kineosporia babensis</name>
    <dbReference type="NCBI Taxonomy" id="499548"/>
    <lineage>
        <taxon>Bacteria</taxon>
        <taxon>Bacillati</taxon>
        <taxon>Actinomycetota</taxon>
        <taxon>Actinomycetes</taxon>
        <taxon>Kineosporiales</taxon>
        <taxon>Kineosporiaceae</taxon>
        <taxon>Kineosporia</taxon>
    </lineage>
</organism>
<sequence length="84" mass="9702">MRENTQGPDRNRIVAMAASRESWYLAMAYVRQEFPQPIPVAQTARNTESKADHADRKRKRTLFRGLRRRRAGLPVGLNIIRPAD</sequence>
<evidence type="ECO:0000313" key="1">
    <source>
        <dbReference type="EMBL" id="MCD5316557.1"/>
    </source>
</evidence>
<accession>A0A9X1SXT4</accession>